<evidence type="ECO:0000313" key="3">
    <source>
        <dbReference type="Proteomes" id="UP000027138"/>
    </source>
</evidence>
<keyword evidence="1" id="KW-0175">Coiled coil</keyword>
<dbReference type="AlphaFoldDB" id="A0A067JVN3"/>
<sequence length="218" mass="26149">MEDKISSELKLTELHKQNFRQTLDQLHDSASSILLLTHQWKDIEDHLDSTHLIIEKCAKELHSLQQDIKKREKELQIREEEFVLNQRKEIEERKRGIEWIERSSGELETLNDKIGRKLEVLDGIQKRFESFNNDIEKRACDVKVMEGKLVREIEVKKVQCERAFNELKLKEKQIEERAKEIASQDESLNEQCKVLRLKELKFKDLEFKEKQIQERVRE</sequence>
<proteinExistence type="predicted"/>
<keyword evidence="3" id="KW-1185">Reference proteome</keyword>
<evidence type="ECO:0008006" key="4">
    <source>
        <dbReference type="Google" id="ProtNLM"/>
    </source>
</evidence>
<dbReference type="EMBL" id="KK915213">
    <property type="protein sequence ID" value="KDP23589.1"/>
    <property type="molecule type" value="Genomic_DNA"/>
</dbReference>
<feature type="coiled-coil region" evidence="1">
    <location>
        <begin position="54"/>
        <end position="81"/>
    </location>
</feature>
<gene>
    <name evidence="2" type="ORF">JCGZ_23422</name>
</gene>
<protein>
    <recommendedName>
        <fullName evidence="4">FRIGIDA-like protein</fullName>
    </recommendedName>
</protein>
<dbReference type="OrthoDB" id="852286at2759"/>
<accession>A0A067JVN3</accession>
<feature type="coiled-coil region" evidence="1">
    <location>
        <begin position="157"/>
        <end position="184"/>
    </location>
</feature>
<organism evidence="2 3">
    <name type="scientific">Jatropha curcas</name>
    <name type="common">Barbados nut</name>
    <dbReference type="NCBI Taxonomy" id="180498"/>
    <lineage>
        <taxon>Eukaryota</taxon>
        <taxon>Viridiplantae</taxon>
        <taxon>Streptophyta</taxon>
        <taxon>Embryophyta</taxon>
        <taxon>Tracheophyta</taxon>
        <taxon>Spermatophyta</taxon>
        <taxon>Magnoliopsida</taxon>
        <taxon>eudicotyledons</taxon>
        <taxon>Gunneridae</taxon>
        <taxon>Pentapetalae</taxon>
        <taxon>rosids</taxon>
        <taxon>fabids</taxon>
        <taxon>Malpighiales</taxon>
        <taxon>Euphorbiaceae</taxon>
        <taxon>Crotonoideae</taxon>
        <taxon>Jatropheae</taxon>
        <taxon>Jatropha</taxon>
    </lineage>
</organism>
<evidence type="ECO:0000313" key="2">
    <source>
        <dbReference type="EMBL" id="KDP23589.1"/>
    </source>
</evidence>
<name>A0A067JVN3_JATCU</name>
<reference evidence="2 3" key="1">
    <citation type="journal article" date="2014" name="PLoS ONE">
        <title>Global Analysis of Gene Expression Profiles in Physic Nut (Jatropha curcas L.) Seedlings Exposed to Salt Stress.</title>
        <authorList>
            <person name="Zhang L."/>
            <person name="Zhang C."/>
            <person name="Wu P."/>
            <person name="Chen Y."/>
            <person name="Li M."/>
            <person name="Jiang H."/>
            <person name="Wu G."/>
        </authorList>
    </citation>
    <scope>NUCLEOTIDE SEQUENCE [LARGE SCALE GENOMIC DNA]</scope>
    <source>
        <strain evidence="3">cv. GZQX0401</strain>
        <tissue evidence="2">Young leaves</tissue>
    </source>
</reference>
<evidence type="ECO:0000256" key="1">
    <source>
        <dbReference type="SAM" id="Coils"/>
    </source>
</evidence>
<dbReference type="Proteomes" id="UP000027138">
    <property type="component" value="Unassembled WGS sequence"/>
</dbReference>